<name>A0A0D2AAQ2_9PEZI</name>
<dbReference type="InParanoid" id="A0A0D2AAQ2"/>
<proteinExistence type="predicted"/>
<sequence length="115" mass="12993">MAPIAHKSQPLSEWVLTDWQCLVRRAKEQQFKAVGSEERALAGLEAIEEVYSRGIVKAIEKALASRWIDPLGQRPLGYILRLEEMRKMEVMGTGPWAENASIMAFRHTGRPTSSK</sequence>
<evidence type="ECO:0000313" key="2">
    <source>
        <dbReference type="Proteomes" id="UP000053259"/>
    </source>
</evidence>
<dbReference type="HOGENOM" id="CLU_2110808_0_0_1"/>
<dbReference type="RefSeq" id="XP_016213727.1">
    <property type="nucleotide sequence ID" value="XM_016358626.1"/>
</dbReference>
<dbReference type="VEuPathDB" id="FungiDB:PV09_05156"/>
<evidence type="ECO:0000313" key="1">
    <source>
        <dbReference type="EMBL" id="KIW03858.1"/>
    </source>
</evidence>
<protein>
    <submittedName>
        <fullName evidence="1">Uncharacterized protein</fullName>
    </submittedName>
</protein>
<accession>A0A0D2AAQ2</accession>
<dbReference type="GeneID" id="27313129"/>
<dbReference type="EMBL" id="KN847543">
    <property type="protein sequence ID" value="KIW03858.1"/>
    <property type="molecule type" value="Genomic_DNA"/>
</dbReference>
<gene>
    <name evidence="1" type="ORF">PV09_05156</name>
</gene>
<dbReference type="Proteomes" id="UP000053259">
    <property type="component" value="Unassembled WGS sequence"/>
</dbReference>
<organism evidence="1 2">
    <name type="scientific">Verruconis gallopava</name>
    <dbReference type="NCBI Taxonomy" id="253628"/>
    <lineage>
        <taxon>Eukaryota</taxon>
        <taxon>Fungi</taxon>
        <taxon>Dikarya</taxon>
        <taxon>Ascomycota</taxon>
        <taxon>Pezizomycotina</taxon>
        <taxon>Dothideomycetes</taxon>
        <taxon>Pleosporomycetidae</taxon>
        <taxon>Venturiales</taxon>
        <taxon>Sympoventuriaceae</taxon>
        <taxon>Verruconis</taxon>
    </lineage>
</organism>
<dbReference type="AlphaFoldDB" id="A0A0D2AAQ2"/>
<reference evidence="1 2" key="1">
    <citation type="submission" date="2015-01" db="EMBL/GenBank/DDBJ databases">
        <title>The Genome Sequence of Ochroconis gallopava CBS43764.</title>
        <authorList>
            <consortium name="The Broad Institute Genomics Platform"/>
            <person name="Cuomo C."/>
            <person name="de Hoog S."/>
            <person name="Gorbushina A."/>
            <person name="Stielow B."/>
            <person name="Teixiera M."/>
            <person name="Abouelleil A."/>
            <person name="Chapman S.B."/>
            <person name="Priest M."/>
            <person name="Young S.K."/>
            <person name="Wortman J."/>
            <person name="Nusbaum C."/>
            <person name="Birren B."/>
        </authorList>
    </citation>
    <scope>NUCLEOTIDE SEQUENCE [LARGE SCALE GENOMIC DNA]</scope>
    <source>
        <strain evidence="1 2">CBS 43764</strain>
    </source>
</reference>
<keyword evidence="2" id="KW-1185">Reference proteome</keyword>